<feature type="region of interest" description="Disordered" evidence="9">
    <location>
        <begin position="871"/>
        <end position="892"/>
    </location>
</feature>
<feature type="compositionally biased region" description="Polar residues" evidence="9">
    <location>
        <begin position="488"/>
        <end position="501"/>
    </location>
</feature>
<dbReference type="PANTHER" id="PTHR45700:SF8">
    <property type="entry name" value="HECT-TYPE E3 UBIQUITIN TRANSFERASE"/>
    <property type="match status" value="1"/>
</dbReference>
<evidence type="ECO:0000256" key="7">
    <source>
        <dbReference type="PROSITE-ProRule" id="PRU00104"/>
    </source>
</evidence>
<dbReference type="Pfam" id="PF00632">
    <property type="entry name" value="HECT"/>
    <property type="match status" value="1"/>
</dbReference>
<feature type="compositionally biased region" description="Basic and acidic residues" evidence="9">
    <location>
        <begin position="648"/>
        <end position="665"/>
    </location>
</feature>
<dbReference type="PANTHER" id="PTHR45700">
    <property type="entry name" value="UBIQUITIN-PROTEIN LIGASE E3C"/>
    <property type="match status" value="1"/>
</dbReference>
<keyword evidence="6 8" id="KW-0687">Ribonucleoprotein</keyword>
<dbReference type="Gene3D" id="3.40.1120.10">
    <property type="entry name" value="Ribosomal protein l15e"/>
    <property type="match status" value="1"/>
</dbReference>
<evidence type="ECO:0000256" key="5">
    <source>
        <dbReference type="ARBA" id="ARBA00022980"/>
    </source>
</evidence>
<dbReference type="SMART" id="SM01384">
    <property type="entry name" value="Ribosomal_L15e"/>
    <property type="match status" value="1"/>
</dbReference>
<dbReference type="CDD" id="cd00078">
    <property type="entry name" value="HECTc"/>
    <property type="match status" value="1"/>
</dbReference>
<dbReference type="GO" id="GO:0000209">
    <property type="term" value="P:protein polyubiquitination"/>
    <property type="evidence" value="ECO:0007669"/>
    <property type="project" value="InterPro"/>
</dbReference>
<evidence type="ECO:0000256" key="9">
    <source>
        <dbReference type="SAM" id="MobiDB-lite"/>
    </source>
</evidence>
<dbReference type="GO" id="GO:0005840">
    <property type="term" value="C:ribosome"/>
    <property type="evidence" value="ECO:0007669"/>
    <property type="project" value="UniProtKB-KW"/>
</dbReference>
<feature type="region of interest" description="Disordered" evidence="9">
    <location>
        <begin position="185"/>
        <end position="305"/>
    </location>
</feature>
<feature type="compositionally biased region" description="Pro residues" evidence="9">
    <location>
        <begin position="515"/>
        <end position="534"/>
    </location>
</feature>
<evidence type="ECO:0000256" key="4">
    <source>
        <dbReference type="ARBA" id="ARBA00022786"/>
    </source>
</evidence>
<feature type="active site" description="Glycyl thioester intermediate" evidence="7">
    <location>
        <position position="1419"/>
    </location>
</feature>
<feature type="compositionally biased region" description="Polar residues" evidence="9">
    <location>
        <begin position="453"/>
        <end position="475"/>
    </location>
</feature>
<dbReference type="FunFam" id="3.30.2160.10:FF:000004">
    <property type="entry name" value="probable E3 ubiquitin-protein ligase HERC4 isoform X1"/>
    <property type="match status" value="1"/>
</dbReference>
<keyword evidence="3" id="KW-0808">Transferase</keyword>
<evidence type="ECO:0000256" key="6">
    <source>
        <dbReference type="ARBA" id="ARBA00023274"/>
    </source>
</evidence>
<evidence type="ECO:0000259" key="10">
    <source>
        <dbReference type="PROSITE" id="PS50237"/>
    </source>
</evidence>
<dbReference type="SMART" id="SM00119">
    <property type="entry name" value="HECTc"/>
    <property type="match status" value="1"/>
</dbReference>
<dbReference type="Proteomes" id="UP000308014">
    <property type="component" value="Unassembled WGS sequence"/>
</dbReference>
<dbReference type="InterPro" id="IPR012678">
    <property type="entry name" value="Ribosomal_uL23/eL15/eS24_sf"/>
</dbReference>
<reference evidence="11 12" key="1">
    <citation type="submission" date="2018-10" db="EMBL/GenBank/DDBJ databases">
        <title>Fifty Aureobasidium pullulans genomes reveal a recombining polyextremotolerant generalist.</title>
        <authorList>
            <person name="Gostincar C."/>
            <person name="Turk M."/>
            <person name="Zajc J."/>
            <person name="Gunde-Cimerman N."/>
        </authorList>
    </citation>
    <scope>NUCLEOTIDE SEQUENCE [LARGE SCALE GENOMIC DNA]</scope>
    <source>
        <strain evidence="11 12">EXF-11318</strain>
    </source>
</reference>
<feature type="region of interest" description="Disordered" evidence="9">
    <location>
        <begin position="383"/>
        <end position="406"/>
    </location>
</feature>
<keyword evidence="5 8" id="KW-0689">Ribosomal protein</keyword>
<dbReference type="GO" id="GO:0003735">
    <property type="term" value="F:structural constituent of ribosome"/>
    <property type="evidence" value="ECO:0007669"/>
    <property type="project" value="InterPro"/>
</dbReference>
<dbReference type="GO" id="GO:0006412">
    <property type="term" value="P:translation"/>
    <property type="evidence" value="ECO:0007669"/>
    <property type="project" value="InterPro"/>
</dbReference>
<keyword evidence="4 7" id="KW-0833">Ubl conjugation pathway</keyword>
<dbReference type="Gene3D" id="3.30.2160.10">
    <property type="entry name" value="Hect, E3 ligase catalytic domain"/>
    <property type="match status" value="1"/>
</dbReference>
<dbReference type="InterPro" id="IPR024794">
    <property type="entry name" value="Rbsml_eL15_core_dom_sf"/>
</dbReference>
<dbReference type="Pfam" id="PF00827">
    <property type="entry name" value="Ribosomal_L15e"/>
    <property type="match status" value="1"/>
</dbReference>
<evidence type="ECO:0000256" key="3">
    <source>
        <dbReference type="ARBA" id="ARBA00022679"/>
    </source>
</evidence>
<accession>A0A4S8VPC4</accession>
<name>A0A4S8VPC4_AURPU</name>
<dbReference type="EMBL" id="QZAJ01000229">
    <property type="protein sequence ID" value="THW13578.1"/>
    <property type="molecule type" value="Genomic_DNA"/>
</dbReference>
<feature type="region of interest" description="Disordered" evidence="9">
    <location>
        <begin position="429"/>
        <end position="475"/>
    </location>
</feature>
<comment type="similarity">
    <text evidence="2 8">Belongs to the eukaryotic ribosomal protein eL15 family.</text>
</comment>
<comment type="caution">
    <text evidence="11">The sequence shown here is derived from an EMBL/GenBank/DDBJ whole genome shotgun (WGS) entry which is preliminary data.</text>
</comment>
<dbReference type="GO" id="GO:1990904">
    <property type="term" value="C:ribonucleoprotein complex"/>
    <property type="evidence" value="ECO:0007669"/>
    <property type="project" value="UniProtKB-KW"/>
</dbReference>
<dbReference type="SUPFAM" id="SSF56204">
    <property type="entry name" value="Hect, E3 ligase catalytic domain"/>
    <property type="match status" value="1"/>
</dbReference>
<comment type="catalytic activity">
    <reaction evidence="1">
        <text>S-ubiquitinyl-[E2 ubiquitin-conjugating enzyme]-L-cysteine + [acceptor protein]-L-lysine = [E2 ubiquitin-conjugating enzyme]-L-cysteine + N(6)-ubiquitinyl-[acceptor protein]-L-lysine.</text>
        <dbReference type="EC" id="2.3.2.26"/>
    </reaction>
</comment>
<sequence length="1451" mass="162727">MNYSTNLNNIIPFDDGPQSNTVKMGALKYVEELQKKKQSDVLRFLLRVRCWELRQLNVIHRASRPSRPDKARRLGYKAKQGYVIYRVRVRRGGRKRPVPKGATYGKPTNQGVNQLKFQRSLRSVAEERVGRRCANLRVLNSYWINQDSTYKYFEIILVDPQHKAIRKDARINWIVNPVHKHRELRGLTSTGKHNRGINKGHPTVPAAARPCQQDTPPPSPSAISSQEPLEAPGEIMSLWPPRFTSLTSSSSGNTNRPSPTSPPRLTRDQQQPPLSPRGGQSSSPRQQPHTRAVSHPLPRIFGKKKSAPVLRDVPLDESLVPVLDAGPSGVPKSDKPIGGRKRDEELTTRQCMCCDNTVRFPRDLKVFRCTNCLTINDLEPYVKETRDPKPSTYPNQQPGPRPILPLSVERSRAIIDRCLITYLEARCRRGDTPTSPGPSVLQDPFVRRDPTTDHATLQPSPRFAQSPTETPETASATLKSQDDFQYFSYSNSLSPNKSPSRPKTAGSAYTAPHEPLVPPMPPLPPIRRPPPPPGSHSSPLPMRPGPPNSNDRNISRYDRVKVIFKPLEDYMLSSFGDYNCLNTSFSTVRQHVAVRRQSESAIKTPPSEPVEGVNQSPIDLFSQMDAKTLLLGDFAENGDWWTGRVTRNRSDKSDKRGHHGSEGRRLTTSRSPHIDWDQLTHWYDVIHAAGLRWRDRVANLRNVDREKVDEHIRGPANAKEIDEDIAEARLHAERALLKITENILKRPTRPLIEPDHIRFLLVILANPSLYPSNRNSGNRPPMPRTPSGLKSSTLAPPSASRMISPQKPPGTPIGNEPGQHAGILKRIFGLIANSSENCHRCLTNWFSRMPEQQFIKTVDLVARFVTYRLSRRKSRPRSVTPQDGGLIPDLSGSARNTFAQLQSATGLSGSGSGAGRNKMPQMETISVVDYSEDWQLRAAAKIMAMLFAANNTWQTKKGGLTPAQTSISTLSRPRTKMHGQLLPTSDFYNTLLDYNDLVADFKAWESKKAKFTFCQYPLFLSMGAKIRIMEYDARRQMEIMAREAYFDSVTTRRSIDGYFHLRVRRECMVDDSLKQISGAVGSGPEELKKGLKVHFTDEEGVDAGGLRKEWFLTVVRDIFDPNHGMFLYDDDSGFCYFNPSSFETSDQYYLVGALLGLAIYNSTILDVALPPFAFRKLLASAPPSAQNPALPSSSRTQVTYTLEDLAEWRPVLAKGLRDLLEYDGDVEATYCRDFVASVERYGVVTDTPLLPGGEAIPVTNENRREYVDAYIRYLLDTSVARQFEPFKRGFFTVCAGNALSLFRAEEIELMVRGSDEALDVDSLKAVAVYENWREASPPHKPLPNPAEQVPVISWFWECFRSATPEAQRKLLGFITGSDRIPAVGATNLILRIVCGGDGTAGQGEAGGKEKERFPIARTCFNMLVLWGYESKAKLEEKLWRAVAESEGFGLK</sequence>
<gene>
    <name evidence="11" type="ORF">D6D24_05964</name>
</gene>
<protein>
    <recommendedName>
        <fullName evidence="8">Ribosomal protein L15</fullName>
    </recommendedName>
</protein>
<dbReference type="InterPro" id="IPR000439">
    <property type="entry name" value="Ribosomal_eL15"/>
</dbReference>
<evidence type="ECO:0000256" key="2">
    <source>
        <dbReference type="ARBA" id="ARBA00006857"/>
    </source>
</evidence>
<evidence type="ECO:0000256" key="1">
    <source>
        <dbReference type="ARBA" id="ARBA00000885"/>
    </source>
</evidence>
<feature type="compositionally biased region" description="Low complexity" evidence="9">
    <location>
        <begin position="244"/>
        <end position="258"/>
    </location>
</feature>
<dbReference type="SUPFAM" id="SSF54189">
    <property type="entry name" value="Ribosomal proteins S24e, L23 and L15e"/>
    <property type="match status" value="1"/>
</dbReference>
<dbReference type="InterPro" id="IPR000569">
    <property type="entry name" value="HECT_dom"/>
</dbReference>
<dbReference type="Gene3D" id="3.90.1750.10">
    <property type="entry name" value="Hect, E3 ligase catalytic domains"/>
    <property type="match status" value="1"/>
</dbReference>
<evidence type="ECO:0000313" key="12">
    <source>
        <dbReference type="Proteomes" id="UP000308014"/>
    </source>
</evidence>
<dbReference type="PROSITE" id="PS01194">
    <property type="entry name" value="RIBOSOMAL_L15E"/>
    <property type="match status" value="1"/>
</dbReference>
<feature type="region of interest" description="Disordered" evidence="9">
    <location>
        <begin position="645"/>
        <end position="669"/>
    </location>
</feature>
<dbReference type="InterPro" id="IPR044611">
    <property type="entry name" value="E3A/B/C-like"/>
</dbReference>
<proteinExistence type="inferred from homology"/>
<dbReference type="InterPro" id="IPR035983">
    <property type="entry name" value="Hect_E3_ubiquitin_ligase"/>
</dbReference>
<dbReference type="GO" id="GO:0061630">
    <property type="term" value="F:ubiquitin protein ligase activity"/>
    <property type="evidence" value="ECO:0007669"/>
    <property type="project" value="UniProtKB-EC"/>
</dbReference>
<dbReference type="InterPro" id="IPR020925">
    <property type="entry name" value="Ribosomal_eL15_CS"/>
</dbReference>
<evidence type="ECO:0000313" key="11">
    <source>
        <dbReference type="EMBL" id="THW13578.1"/>
    </source>
</evidence>
<feature type="compositionally biased region" description="Polar residues" evidence="9">
    <location>
        <begin position="268"/>
        <end position="289"/>
    </location>
</feature>
<feature type="region of interest" description="Disordered" evidence="9">
    <location>
        <begin position="772"/>
        <end position="819"/>
    </location>
</feature>
<dbReference type="FunFam" id="3.40.1120.10:FF:000001">
    <property type="entry name" value="Ribosomal protein L15"/>
    <property type="match status" value="1"/>
</dbReference>
<evidence type="ECO:0000256" key="8">
    <source>
        <dbReference type="RuleBase" id="RU000663"/>
    </source>
</evidence>
<dbReference type="Gene3D" id="3.30.2410.10">
    <property type="entry name" value="Hect, E3 ligase catalytic domain"/>
    <property type="match status" value="1"/>
</dbReference>
<feature type="domain" description="HECT" evidence="10">
    <location>
        <begin position="1083"/>
        <end position="1451"/>
    </location>
</feature>
<dbReference type="NCBIfam" id="NF003269">
    <property type="entry name" value="PRK04243.1"/>
    <property type="match status" value="1"/>
</dbReference>
<organism evidence="11 12">
    <name type="scientific">Aureobasidium pullulans</name>
    <name type="common">Black yeast</name>
    <name type="synonym">Pullularia pullulans</name>
    <dbReference type="NCBI Taxonomy" id="5580"/>
    <lineage>
        <taxon>Eukaryota</taxon>
        <taxon>Fungi</taxon>
        <taxon>Dikarya</taxon>
        <taxon>Ascomycota</taxon>
        <taxon>Pezizomycotina</taxon>
        <taxon>Dothideomycetes</taxon>
        <taxon>Dothideomycetidae</taxon>
        <taxon>Dothideales</taxon>
        <taxon>Saccotheciaceae</taxon>
        <taxon>Aureobasidium</taxon>
    </lineage>
</organism>
<dbReference type="PROSITE" id="PS50237">
    <property type="entry name" value="HECT"/>
    <property type="match status" value="1"/>
</dbReference>
<feature type="region of interest" description="Disordered" evidence="9">
    <location>
        <begin position="488"/>
        <end position="554"/>
    </location>
</feature>